<evidence type="ECO:0000256" key="10">
    <source>
        <dbReference type="ARBA" id="ARBA00022884"/>
    </source>
</evidence>
<dbReference type="GO" id="GO:0008033">
    <property type="term" value="P:tRNA processing"/>
    <property type="evidence" value="ECO:0007669"/>
    <property type="project" value="UniProtKB-KW"/>
</dbReference>
<keyword evidence="5" id="KW-0479">Metal-binding</keyword>
<accession>A0A2N6RZB7</accession>
<evidence type="ECO:0000259" key="11">
    <source>
        <dbReference type="SMART" id="SM00471"/>
    </source>
</evidence>
<comment type="cofactor">
    <cofactor evidence="1">
        <name>Mg(2+)</name>
        <dbReference type="ChEBI" id="CHEBI:18420"/>
    </cofactor>
</comment>
<dbReference type="GO" id="GO:0042245">
    <property type="term" value="P:RNA repair"/>
    <property type="evidence" value="ECO:0007669"/>
    <property type="project" value="UniProtKB-KW"/>
</dbReference>
<dbReference type="AlphaFoldDB" id="A0A2N6RZB7"/>
<keyword evidence="9" id="KW-0460">Magnesium</keyword>
<keyword evidence="8" id="KW-0067">ATP-binding</keyword>
<evidence type="ECO:0000256" key="4">
    <source>
        <dbReference type="ARBA" id="ARBA00022695"/>
    </source>
</evidence>
<keyword evidence="4" id="KW-0548">Nucleotidyltransferase</keyword>
<sequence>MHWGNCMLEYRLIFAERVSVRVTENFKVWPEAIELGRLFAEHDYELALVGGPVRDMLLHRVSHDLDFCTSARPEEFEPILRRWGHDGFWDMGRKFGTLGAVRRRPDGTEVKVEITTYRSDAYDPDSRKPEVQYGDTLEGDLSRRDFTVNAMALRVPDLEFVDPFGGASDLAKGVLRTPVDPRQSFDDDPLRMMRAVRFVAQLGFTIETNTAEAIVDMVDRLDIVSAERIRDEITKLLLSDRPRKGLEALVESGIAKRVLPEIPALQLEIDEYHRHKDVFEHTMMVLERAIALETDDEGPVPSPDLTLRLAALLHDIGKPRTRKFEDGGKVSFHHHDVVGAKMTRKRLKELHFDHHLIEDVSELVNLHLRFHGYVDEPWTDSAVRRYVKDSGHLYERLNRLTRADATTQNRRKSLMFEHAMDEMEQRVRELKKQEDFNAIRPDVDGNEIMKLLDLQPGPIVGEAYKHMLDYRLDNGPVAHDIAVAELQRWYEETYKK</sequence>
<dbReference type="Pfam" id="PF12627">
    <property type="entry name" value="PolyA_pol_RNAbd"/>
    <property type="match status" value="1"/>
</dbReference>
<feature type="domain" description="HD/PDEase" evidence="11">
    <location>
        <begin position="274"/>
        <end position="435"/>
    </location>
</feature>
<gene>
    <name evidence="12" type="ORF">CJ216_05240</name>
</gene>
<dbReference type="InterPro" id="IPR006674">
    <property type="entry name" value="HD_domain"/>
</dbReference>
<dbReference type="InterPro" id="IPR043519">
    <property type="entry name" value="NT_sf"/>
</dbReference>
<dbReference type="Pfam" id="PF01743">
    <property type="entry name" value="PolyA_pol"/>
    <property type="match status" value="1"/>
</dbReference>
<dbReference type="NCBIfam" id="TIGR00277">
    <property type="entry name" value="HDIG"/>
    <property type="match status" value="1"/>
</dbReference>
<comment type="caution">
    <text evidence="12">The sequence shown here is derived from an EMBL/GenBank/DDBJ whole genome shotgun (WGS) entry which is preliminary data.</text>
</comment>
<protein>
    <submittedName>
        <fullName evidence="12">CCA tRNA nucleotidyltransferase</fullName>
    </submittedName>
</protein>
<evidence type="ECO:0000256" key="2">
    <source>
        <dbReference type="ARBA" id="ARBA00022679"/>
    </source>
</evidence>
<reference evidence="12 13" key="1">
    <citation type="submission" date="2017-09" db="EMBL/GenBank/DDBJ databases">
        <title>Bacterial strain isolated from the female urinary microbiota.</title>
        <authorList>
            <person name="Thomas-White K."/>
            <person name="Kumar N."/>
            <person name="Forster S."/>
            <person name="Putonti C."/>
            <person name="Lawley T."/>
            <person name="Wolfe A.J."/>
        </authorList>
    </citation>
    <scope>NUCLEOTIDE SEQUENCE [LARGE SCALE GENOMIC DNA]</scope>
    <source>
        <strain evidence="12 13">UMB1686</strain>
    </source>
</reference>
<dbReference type="Proteomes" id="UP000235771">
    <property type="component" value="Unassembled WGS sequence"/>
</dbReference>
<evidence type="ECO:0000256" key="3">
    <source>
        <dbReference type="ARBA" id="ARBA00022694"/>
    </source>
</evidence>
<dbReference type="GO" id="GO:0046872">
    <property type="term" value="F:metal ion binding"/>
    <property type="evidence" value="ECO:0007669"/>
    <property type="project" value="UniProtKB-KW"/>
</dbReference>
<dbReference type="EMBL" id="PNGV01000001">
    <property type="protein sequence ID" value="PMC43457.1"/>
    <property type="molecule type" value="Genomic_DNA"/>
</dbReference>
<dbReference type="Gene3D" id="3.30.460.10">
    <property type="entry name" value="Beta Polymerase, domain 2"/>
    <property type="match status" value="1"/>
</dbReference>
<dbReference type="SUPFAM" id="SSF81891">
    <property type="entry name" value="Poly A polymerase C-terminal region-like"/>
    <property type="match status" value="1"/>
</dbReference>
<dbReference type="GO" id="GO:0016779">
    <property type="term" value="F:nucleotidyltransferase activity"/>
    <property type="evidence" value="ECO:0007669"/>
    <property type="project" value="UniProtKB-KW"/>
</dbReference>
<dbReference type="InterPro" id="IPR050124">
    <property type="entry name" value="tRNA_CCA-adding_enzyme"/>
</dbReference>
<evidence type="ECO:0000256" key="7">
    <source>
        <dbReference type="ARBA" id="ARBA00022800"/>
    </source>
</evidence>
<keyword evidence="3" id="KW-0819">tRNA processing</keyword>
<dbReference type="NCBIfam" id="TIGR02692">
    <property type="entry name" value="tRNA_CCA_actino"/>
    <property type="match status" value="1"/>
</dbReference>
<keyword evidence="13" id="KW-1185">Reference proteome</keyword>
<dbReference type="Gene3D" id="1.10.3090.10">
    <property type="entry name" value="cca-adding enzyme, domain 2"/>
    <property type="match status" value="1"/>
</dbReference>
<evidence type="ECO:0000256" key="5">
    <source>
        <dbReference type="ARBA" id="ARBA00022723"/>
    </source>
</evidence>
<dbReference type="PANTHER" id="PTHR47545:SF1">
    <property type="entry name" value="MULTIFUNCTIONAL CCA PROTEIN"/>
    <property type="match status" value="1"/>
</dbReference>
<evidence type="ECO:0000256" key="6">
    <source>
        <dbReference type="ARBA" id="ARBA00022741"/>
    </source>
</evidence>
<dbReference type="SMART" id="SM00471">
    <property type="entry name" value="HDc"/>
    <property type="match status" value="1"/>
</dbReference>
<dbReference type="GO" id="GO:0003723">
    <property type="term" value="F:RNA binding"/>
    <property type="evidence" value="ECO:0007669"/>
    <property type="project" value="UniProtKB-KW"/>
</dbReference>
<dbReference type="GO" id="GO:0005524">
    <property type="term" value="F:ATP binding"/>
    <property type="evidence" value="ECO:0007669"/>
    <property type="project" value="UniProtKB-KW"/>
</dbReference>
<dbReference type="InterPro" id="IPR006675">
    <property type="entry name" value="HDIG_dom"/>
</dbReference>
<proteinExistence type="predicted"/>
<keyword evidence="6" id="KW-0547">Nucleotide-binding</keyword>
<dbReference type="InterPro" id="IPR002646">
    <property type="entry name" value="PolA_pol_head_dom"/>
</dbReference>
<evidence type="ECO:0000256" key="9">
    <source>
        <dbReference type="ARBA" id="ARBA00022842"/>
    </source>
</evidence>
<organism evidence="12 13">
    <name type="scientific">Gardnerella greenwoodii</name>
    <dbReference type="NCBI Taxonomy" id="2914925"/>
    <lineage>
        <taxon>Bacteria</taxon>
        <taxon>Bacillati</taxon>
        <taxon>Actinomycetota</taxon>
        <taxon>Actinomycetes</taxon>
        <taxon>Bifidobacteriales</taxon>
        <taxon>Bifidobacteriaceae</taxon>
        <taxon>Gardnerella</taxon>
    </lineage>
</organism>
<dbReference type="SUPFAM" id="SSF81301">
    <property type="entry name" value="Nucleotidyltransferase"/>
    <property type="match status" value="1"/>
</dbReference>
<evidence type="ECO:0000313" key="12">
    <source>
        <dbReference type="EMBL" id="PMC43457.1"/>
    </source>
</evidence>
<name>A0A2N6RZB7_9BIFI</name>
<evidence type="ECO:0000313" key="13">
    <source>
        <dbReference type="Proteomes" id="UP000235771"/>
    </source>
</evidence>
<keyword evidence="2" id="KW-0808">Transferase</keyword>
<dbReference type="InterPro" id="IPR003607">
    <property type="entry name" value="HD/PDEase_dom"/>
</dbReference>
<dbReference type="InterPro" id="IPR014065">
    <property type="entry name" value="tRNA_adenylyltransferase"/>
</dbReference>
<dbReference type="CDD" id="cd05398">
    <property type="entry name" value="NT_ClassII-CCAase"/>
    <property type="match status" value="1"/>
</dbReference>
<keyword evidence="10" id="KW-0694">RNA-binding</keyword>
<dbReference type="Pfam" id="PF01966">
    <property type="entry name" value="HD"/>
    <property type="match status" value="1"/>
</dbReference>
<dbReference type="CDD" id="cd00077">
    <property type="entry name" value="HDc"/>
    <property type="match status" value="1"/>
</dbReference>
<dbReference type="PANTHER" id="PTHR47545">
    <property type="entry name" value="MULTIFUNCTIONAL CCA PROTEIN"/>
    <property type="match status" value="1"/>
</dbReference>
<evidence type="ECO:0000256" key="1">
    <source>
        <dbReference type="ARBA" id="ARBA00001946"/>
    </source>
</evidence>
<keyword evidence="7" id="KW-0692">RNA repair</keyword>
<dbReference type="InterPro" id="IPR032828">
    <property type="entry name" value="PolyA_RNA-bd"/>
</dbReference>
<evidence type="ECO:0000256" key="8">
    <source>
        <dbReference type="ARBA" id="ARBA00022840"/>
    </source>
</evidence>